<feature type="region of interest" description="Disordered" evidence="1">
    <location>
        <begin position="141"/>
        <end position="168"/>
    </location>
</feature>
<evidence type="ECO:0000313" key="2">
    <source>
        <dbReference type="EMBL" id="KAK7302390.1"/>
    </source>
</evidence>
<keyword evidence="3" id="KW-1185">Reference proteome</keyword>
<sequence>MGIAATYKLPATPKKQEITASKQCLILLCKGVWKSPVESASFSYHVSQHGQDPYSSPKFNSAATSFLGFGGNYSASNKSQYIGLEKSIFETRKPKYSPHLSVAPGKSLAVIVAQGWLASARIPEVGTWKKVIRFDFETNQKGNQKVGDYSDLEPNKLQQKSQQRWDET</sequence>
<name>A0AAN9PK25_CLITE</name>
<dbReference type="Proteomes" id="UP001359559">
    <property type="component" value="Unassembled WGS sequence"/>
</dbReference>
<evidence type="ECO:0000313" key="3">
    <source>
        <dbReference type="Proteomes" id="UP001359559"/>
    </source>
</evidence>
<dbReference type="EMBL" id="JAYKXN010000003">
    <property type="protein sequence ID" value="KAK7302390.1"/>
    <property type="molecule type" value="Genomic_DNA"/>
</dbReference>
<dbReference type="AlphaFoldDB" id="A0AAN9PK25"/>
<gene>
    <name evidence="2" type="ORF">RJT34_13278</name>
</gene>
<accession>A0AAN9PK25</accession>
<proteinExistence type="predicted"/>
<evidence type="ECO:0000256" key="1">
    <source>
        <dbReference type="SAM" id="MobiDB-lite"/>
    </source>
</evidence>
<organism evidence="2 3">
    <name type="scientific">Clitoria ternatea</name>
    <name type="common">Butterfly pea</name>
    <dbReference type="NCBI Taxonomy" id="43366"/>
    <lineage>
        <taxon>Eukaryota</taxon>
        <taxon>Viridiplantae</taxon>
        <taxon>Streptophyta</taxon>
        <taxon>Embryophyta</taxon>
        <taxon>Tracheophyta</taxon>
        <taxon>Spermatophyta</taxon>
        <taxon>Magnoliopsida</taxon>
        <taxon>eudicotyledons</taxon>
        <taxon>Gunneridae</taxon>
        <taxon>Pentapetalae</taxon>
        <taxon>rosids</taxon>
        <taxon>fabids</taxon>
        <taxon>Fabales</taxon>
        <taxon>Fabaceae</taxon>
        <taxon>Papilionoideae</taxon>
        <taxon>50 kb inversion clade</taxon>
        <taxon>NPAAA clade</taxon>
        <taxon>indigoferoid/millettioid clade</taxon>
        <taxon>Phaseoleae</taxon>
        <taxon>Clitoria</taxon>
    </lineage>
</organism>
<comment type="caution">
    <text evidence="2">The sequence shown here is derived from an EMBL/GenBank/DDBJ whole genome shotgun (WGS) entry which is preliminary data.</text>
</comment>
<protein>
    <submittedName>
        <fullName evidence="2">Uncharacterized protein</fullName>
    </submittedName>
</protein>
<reference evidence="2 3" key="1">
    <citation type="submission" date="2024-01" db="EMBL/GenBank/DDBJ databases">
        <title>The genomes of 5 underutilized Papilionoideae crops provide insights into root nodulation and disease resistance.</title>
        <authorList>
            <person name="Yuan L."/>
        </authorList>
    </citation>
    <scope>NUCLEOTIDE SEQUENCE [LARGE SCALE GENOMIC DNA]</scope>
    <source>
        <strain evidence="2">LY-2023</strain>
        <tissue evidence="2">Leaf</tissue>
    </source>
</reference>